<organism evidence="3 4">
    <name type="scientific">Marinovum algicola</name>
    <dbReference type="NCBI Taxonomy" id="42444"/>
    <lineage>
        <taxon>Bacteria</taxon>
        <taxon>Pseudomonadati</taxon>
        <taxon>Pseudomonadota</taxon>
        <taxon>Alphaproteobacteria</taxon>
        <taxon>Rhodobacterales</taxon>
        <taxon>Roseobacteraceae</taxon>
        <taxon>Marinovum</taxon>
    </lineage>
</organism>
<dbReference type="Pfam" id="PF11233">
    <property type="entry name" value="DUF3035"/>
    <property type="match status" value="1"/>
</dbReference>
<sequence length="185" mass="19852">MTVSPIAKRCVLLALALGLAACGERDITLHELRVRGDGPEEFAIVPPKPLQTPESFDALPPPTPGAANRTDPTPEADAVAALGGDGARVAPRAAGAAAGDGALVSYAARNGVQPGIRAQLAAEDLEFRKRASRFTWQLMREDKYYDAYERFAIDPYEVLRLFRRAGVRTPAADPTEERNDNRVGG</sequence>
<keyword evidence="2" id="KW-0732">Signal</keyword>
<keyword evidence="4" id="KW-1185">Reference proteome</keyword>
<evidence type="ECO:0000313" key="4">
    <source>
        <dbReference type="Proteomes" id="UP000182932"/>
    </source>
</evidence>
<protein>
    <submittedName>
        <fullName evidence="3">Beta-barrel assembly machine subunit BamF</fullName>
    </submittedName>
</protein>
<reference evidence="3 4" key="1">
    <citation type="submission" date="2016-10" db="EMBL/GenBank/DDBJ databases">
        <authorList>
            <person name="Varghese N."/>
            <person name="Submissions S."/>
        </authorList>
    </citation>
    <scope>NUCLEOTIDE SEQUENCE [LARGE SCALE GENOMIC DNA]</scope>
    <source>
        <strain evidence="3 4">FF3</strain>
    </source>
</reference>
<evidence type="ECO:0000256" key="2">
    <source>
        <dbReference type="SAM" id="SignalP"/>
    </source>
</evidence>
<dbReference type="AlphaFoldDB" id="A0A975ZQH5"/>
<name>A0A975ZQH5_9RHOB</name>
<dbReference type="Proteomes" id="UP000182932">
    <property type="component" value="Unassembled WGS sequence"/>
</dbReference>
<evidence type="ECO:0000256" key="1">
    <source>
        <dbReference type="SAM" id="MobiDB-lite"/>
    </source>
</evidence>
<gene>
    <name evidence="3" type="ORF">SAMN04487940_12234</name>
</gene>
<dbReference type="RefSeq" id="WP_074839102.1">
    <property type="nucleotide sequence ID" value="NZ_FNYY01000022.1"/>
</dbReference>
<comment type="caution">
    <text evidence="3">The sequence shown here is derived from an EMBL/GenBank/DDBJ whole genome shotgun (WGS) entry which is preliminary data.</text>
</comment>
<feature type="chain" id="PRO_5036939347" evidence="2">
    <location>
        <begin position="21"/>
        <end position="185"/>
    </location>
</feature>
<dbReference type="GeneID" id="80820509"/>
<evidence type="ECO:0000313" key="3">
    <source>
        <dbReference type="EMBL" id="SEK05807.1"/>
    </source>
</evidence>
<dbReference type="EMBL" id="FNYY01000022">
    <property type="protein sequence ID" value="SEK05807.1"/>
    <property type="molecule type" value="Genomic_DNA"/>
</dbReference>
<dbReference type="InterPro" id="IPR021395">
    <property type="entry name" value="DUF3035"/>
</dbReference>
<feature type="signal peptide" evidence="2">
    <location>
        <begin position="1"/>
        <end position="20"/>
    </location>
</feature>
<accession>A0A975ZQH5</accession>
<feature type="region of interest" description="Disordered" evidence="1">
    <location>
        <begin position="48"/>
        <end position="79"/>
    </location>
</feature>
<proteinExistence type="predicted"/>